<dbReference type="PANTHER" id="PTHR13268:SF0">
    <property type="entry name" value="BCAS3 MICROTUBULE ASSOCIATED CELL MIGRATION FACTOR"/>
    <property type="match status" value="1"/>
</dbReference>
<protein>
    <recommendedName>
        <fullName evidence="2">BCAS3 WD40 domain-containing protein</fullName>
    </recommendedName>
</protein>
<feature type="region of interest" description="Disordered" evidence="1">
    <location>
        <begin position="1040"/>
        <end position="1066"/>
    </location>
</feature>
<dbReference type="GO" id="GO:0005737">
    <property type="term" value="C:cytoplasm"/>
    <property type="evidence" value="ECO:0007669"/>
    <property type="project" value="TreeGrafter"/>
</dbReference>
<name>A0A1X2HMG0_SYNRA</name>
<proteinExistence type="predicted"/>
<feature type="region of interest" description="Disordered" evidence="1">
    <location>
        <begin position="701"/>
        <end position="755"/>
    </location>
</feature>
<dbReference type="InterPro" id="IPR045142">
    <property type="entry name" value="BCAS3-like"/>
</dbReference>
<dbReference type="Pfam" id="PF21034">
    <property type="entry name" value="BCAS3_WD40"/>
    <property type="match status" value="1"/>
</dbReference>
<feature type="compositionally biased region" description="Acidic residues" evidence="1">
    <location>
        <begin position="736"/>
        <end position="747"/>
    </location>
</feature>
<feature type="region of interest" description="Disordered" evidence="1">
    <location>
        <begin position="1"/>
        <end position="23"/>
    </location>
</feature>
<feature type="compositionally biased region" description="Low complexity" evidence="1">
    <location>
        <begin position="394"/>
        <end position="405"/>
    </location>
</feature>
<feature type="compositionally biased region" description="Low complexity" evidence="1">
    <location>
        <begin position="61"/>
        <end position="93"/>
    </location>
</feature>
<dbReference type="SUPFAM" id="SSF50978">
    <property type="entry name" value="WD40 repeat-like"/>
    <property type="match status" value="1"/>
</dbReference>
<dbReference type="Proteomes" id="UP000242180">
    <property type="component" value="Unassembled WGS sequence"/>
</dbReference>
<evidence type="ECO:0000313" key="4">
    <source>
        <dbReference type="Proteomes" id="UP000242180"/>
    </source>
</evidence>
<dbReference type="InterPro" id="IPR048382">
    <property type="entry name" value="BCAS3_WD40"/>
</dbReference>
<gene>
    <name evidence="3" type="ORF">BCR43DRAFT_485374</name>
</gene>
<evidence type="ECO:0000259" key="2">
    <source>
        <dbReference type="Pfam" id="PF21034"/>
    </source>
</evidence>
<keyword evidence="4" id="KW-1185">Reference proteome</keyword>
<dbReference type="AlphaFoldDB" id="A0A1X2HMG0"/>
<reference evidence="3 4" key="1">
    <citation type="submission" date="2016-07" db="EMBL/GenBank/DDBJ databases">
        <title>Pervasive Adenine N6-methylation of Active Genes in Fungi.</title>
        <authorList>
            <consortium name="DOE Joint Genome Institute"/>
            <person name="Mondo S.J."/>
            <person name="Dannebaum R.O."/>
            <person name="Kuo R.C."/>
            <person name="Labutti K."/>
            <person name="Haridas S."/>
            <person name="Kuo A."/>
            <person name="Salamov A."/>
            <person name="Ahrendt S.R."/>
            <person name="Lipzen A."/>
            <person name="Sullivan W."/>
            <person name="Andreopoulos W.B."/>
            <person name="Clum A."/>
            <person name="Lindquist E."/>
            <person name="Daum C."/>
            <person name="Ramamoorthy G.K."/>
            <person name="Gryganskyi A."/>
            <person name="Culley D."/>
            <person name="Magnuson J.K."/>
            <person name="James T.Y."/>
            <person name="O'Malley M.A."/>
            <person name="Stajich J.E."/>
            <person name="Spatafora J.W."/>
            <person name="Visel A."/>
            <person name="Grigoriev I.V."/>
        </authorList>
    </citation>
    <scope>NUCLEOTIDE SEQUENCE [LARGE SCALE GENOMIC DNA]</scope>
    <source>
        <strain evidence="3 4">NRRL 2496</strain>
    </source>
</reference>
<comment type="caution">
    <text evidence="3">The sequence shown here is derived from an EMBL/GenBank/DDBJ whole genome shotgun (WGS) entry which is preliminary data.</text>
</comment>
<dbReference type="Gene3D" id="2.130.10.10">
    <property type="entry name" value="YVTN repeat-like/Quinoprotein amine dehydrogenase"/>
    <property type="match status" value="1"/>
</dbReference>
<feature type="region of interest" description="Disordered" evidence="1">
    <location>
        <begin position="380"/>
        <end position="421"/>
    </location>
</feature>
<accession>A0A1X2HMG0</accession>
<dbReference type="PANTHER" id="PTHR13268">
    <property type="entry name" value="BREAST CARCINOMA AMPLIFIED SEQUENCE 3"/>
    <property type="match status" value="1"/>
</dbReference>
<feature type="region of interest" description="Disordered" evidence="1">
    <location>
        <begin position="46"/>
        <end position="106"/>
    </location>
</feature>
<evidence type="ECO:0000313" key="3">
    <source>
        <dbReference type="EMBL" id="ORZ00528.1"/>
    </source>
</evidence>
<feature type="domain" description="BCAS3 WD40" evidence="2">
    <location>
        <begin position="470"/>
        <end position="594"/>
    </location>
</feature>
<organism evidence="3 4">
    <name type="scientific">Syncephalastrum racemosum</name>
    <name type="common">Filamentous fungus</name>
    <dbReference type="NCBI Taxonomy" id="13706"/>
    <lineage>
        <taxon>Eukaryota</taxon>
        <taxon>Fungi</taxon>
        <taxon>Fungi incertae sedis</taxon>
        <taxon>Mucoromycota</taxon>
        <taxon>Mucoromycotina</taxon>
        <taxon>Mucoromycetes</taxon>
        <taxon>Mucorales</taxon>
        <taxon>Syncephalastraceae</taxon>
        <taxon>Syncephalastrum</taxon>
    </lineage>
</organism>
<feature type="region of interest" description="Disordered" evidence="1">
    <location>
        <begin position="609"/>
        <end position="638"/>
    </location>
</feature>
<dbReference type="InterPro" id="IPR036322">
    <property type="entry name" value="WD40_repeat_dom_sf"/>
</dbReference>
<dbReference type="OMA" id="GMIMIRD"/>
<dbReference type="OrthoDB" id="25778at2759"/>
<sequence length="1066" mass="115965">MDQPGQTYPGVRAEPRFLRDPTSFESISSGLHRFSSYVASNLPKRKPSIPSAYPDWQASAPSHLTYQQQQQQPPQSSPSLLATTSSAPSTTPLEDAAKQDPEDDSEKVTFATFQTMESAPSEFKKSRNCLLLGYSDGFQVWDVSNPDNIHELCSIRDENLFGTVSSLHLLDPPLLDGENEHDAFADQRPLLAVISTRDTASETDSLGSIDLEHVRKESGSSLKTSNGVSSLRIYSLKSQSVVKEITSFGDDDDETRITSIKSNHNVVVLGCVHHSRSSIQILSATDLELAFPPLTDVYHDYQGPVFALGSRFLAYGTSNPVLNADPTVGPFKGISGTSLGMLQGEKDVKGAAKDIAKEVVSGVKSLSEYGYQTLSNYFANPPIDTKMYPPPQPQQHQPQQHQQPQQRRHSRAGSVSPRATSPVSIRAEMEHLNTPSSPNAAGTHRKAPSSGMILVRDIMKLPKTSTRNLSSSTVAHFRPHSHPLSCLAFNSAGTLLLSASKQGHTFHIFSILPSGGSLGNIAHLYSLARGYTDAQVEDCRFTADSMWCAVSTARGTTHVYAINPYGGNPEILGHVTGKVNNPVYRLRGARKLEKGTSLGSVARIKQRRSMQLDPLEDANGSSPLYPSPGRTQPPLLQPQPRVSMRAKIASSFLATSKVPYLANASTISKGAGGTGSSFFALKQQASSLGSMLSSFGSSISSNESASSLSSRPHPPSQQQQWTSANDRITDNRLFGFDEEETPPPLDDESNKSLLGDGPIGHQDIYSFHPCGVLTLHRCWISRNVVRKREQTRTVEKLDLSVKQEDVAEWHMARAPEWEEVKVPLAPTQVENKHRRPWLSHAEIMTYNAAEERPLWSWPQFSFQTYKDKNEVLSRKIAMGEVPATSTVVVRRDMPEPYSSRVDRVNKTVSASQGDESNLDDAVAELESNLSKAMQTSFANPTPLSSSPANFKRLSPGSGMGVARSSPSTISFEDAHLISMGSGPSPEDLLHKPAPMSSTPLHHSSLIHFEDDDDALDPAAVGSSPLLQGAAGFAFGSASEDMDQVFSPDGDNEVANPSESIFVERRS</sequence>
<dbReference type="EMBL" id="MCGN01000002">
    <property type="protein sequence ID" value="ORZ00528.1"/>
    <property type="molecule type" value="Genomic_DNA"/>
</dbReference>
<evidence type="ECO:0000256" key="1">
    <source>
        <dbReference type="SAM" id="MobiDB-lite"/>
    </source>
</evidence>
<dbReference type="InParanoid" id="A0A1X2HMG0"/>
<dbReference type="GO" id="GO:0006914">
    <property type="term" value="P:autophagy"/>
    <property type="evidence" value="ECO:0007669"/>
    <property type="project" value="InterPro"/>
</dbReference>
<dbReference type="InterPro" id="IPR015943">
    <property type="entry name" value="WD40/YVTN_repeat-like_dom_sf"/>
</dbReference>
<dbReference type="GO" id="GO:0042594">
    <property type="term" value="P:response to starvation"/>
    <property type="evidence" value="ECO:0007669"/>
    <property type="project" value="TreeGrafter"/>
</dbReference>
<dbReference type="STRING" id="13706.A0A1X2HMG0"/>
<feature type="compositionally biased region" description="Low complexity" evidence="1">
    <location>
        <begin position="701"/>
        <end position="720"/>
    </location>
</feature>